<comment type="caution">
    <text evidence="3">The sequence shown here is derived from an EMBL/GenBank/DDBJ whole genome shotgun (WGS) entry which is preliminary data.</text>
</comment>
<feature type="compositionally biased region" description="Low complexity" evidence="1">
    <location>
        <begin position="52"/>
        <end position="66"/>
    </location>
</feature>
<keyword evidence="2" id="KW-0812">Transmembrane</keyword>
<name>A0A370IC35_9NOCA</name>
<evidence type="ECO:0000256" key="1">
    <source>
        <dbReference type="SAM" id="MobiDB-lite"/>
    </source>
</evidence>
<evidence type="ECO:0000313" key="4">
    <source>
        <dbReference type="Proteomes" id="UP000254869"/>
    </source>
</evidence>
<feature type="region of interest" description="Disordered" evidence="1">
    <location>
        <begin position="40"/>
        <end position="78"/>
    </location>
</feature>
<keyword evidence="2" id="KW-0472">Membrane</keyword>
<evidence type="ECO:0000256" key="2">
    <source>
        <dbReference type="SAM" id="Phobius"/>
    </source>
</evidence>
<dbReference type="AlphaFoldDB" id="A0A370IC35"/>
<organism evidence="3 4">
    <name type="scientific">Nocardia pseudobrasiliensis</name>
    <dbReference type="NCBI Taxonomy" id="45979"/>
    <lineage>
        <taxon>Bacteria</taxon>
        <taxon>Bacillati</taxon>
        <taxon>Actinomycetota</taxon>
        <taxon>Actinomycetes</taxon>
        <taxon>Mycobacteriales</taxon>
        <taxon>Nocardiaceae</taxon>
        <taxon>Nocardia</taxon>
    </lineage>
</organism>
<accession>A0A370IC35</accession>
<protein>
    <submittedName>
        <fullName evidence="3">Uncharacterized protein</fullName>
    </submittedName>
</protein>
<feature type="transmembrane region" description="Helical" evidence="2">
    <location>
        <begin position="12"/>
        <end position="34"/>
    </location>
</feature>
<dbReference type="Proteomes" id="UP000254869">
    <property type="component" value="Unassembled WGS sequence"/>
</dbReference>
<keyword evidence="2" id="KW-1133">Transmembrane helix</keyword>
<keyword evidence="4" id="KW-1185">Reference proteome</keyword>
<gene>
    <name evidence="3" type="ORF">DFR76_102696</name>
</gene>
<reference evidence="3 4" key="1">
    <citation type="submission" date="2018-07" db="EMBL/GenBank/DDBJ databases">
        <title>Genomic Encyclopedia of Type Strains, Phase IV (KMG-IV): sequencing the most valuable type-strain genomes for metagenomic binning, comparative biology and taxonomic classification.</title>
        <authorList>
            <person name="Goeker M."/>
        </authorList>
    </citation>
    <scope>NUCLEOTIDE SEQUENCE [LARGE SCALE GENOMIC DNA]</scope>
    <source>
        <strain evidence="3 4">DSM 44290</strain>
    </source>
</reference>
<sequence length="277" mass="28109">MTEKPPARQGVSAAVVIIAVVALVIAALALFAIVRHASNESGAPGSPPVTAPPGASAGPSSPATGSRATTQGQPTPDGFAYQPLWPFGGVADAVAWQREANPGGHQPWHLDAGLIAQMFTQQYLGYTNVDKIVKTDVRGEQAWVSVGFANPNGQSATAAIVHLVQIGTGSDRPWEVVGTEDSTLSLTTPGYGSTVRAPVTVGGRITGVDESLRVQIRALGHQQPVGEAPPTAAGGTNSPWSVTVPFSGACPGALTVAVATGGHAAGVERFAITGVRC</sequence>
<proteinExistence type="predicted"/>
<dbReference type="STRING" id="1210086.GCA_001613105_01272"/>
<evidence type="ECO:0000313" key="3">
    <source>
        <dbReference type="EMBL" id="RDI68295.1"/>
    </source>
</evidence>
<dbReference type="EMBL" id="QQBC01000002">
    <property type="protein sequence ID" value="RDI68295.1"/>
    <property type="molecule type" value="Genomic_DNA"/>
</dbReference>
<dbReference type="RefSeq" id="WP_245997203.1">
    <property type="nucleotide sequence ID" value="NZ_QQBC01000002.1"/>
</dbReference>